<dbReference type="Gene3D" id="3.90.580.10">
    <property type="entry name" value="Zinc finger, CHC2-type domain"/>
    <property type="match status" value="1"/>
</dbReference>
<evidence type="ECO:0000256" key="6">
    <source>
        <dbReference type="ARBA" id="ARBA00023163"/>
    </source>
</evidence>
<reference evidence="8 9" key="1">
    <citation type="submission" date="2021-10" db="EMBL/GenBank/DDBJ databases">
        <title>Whole-genome sequencing analysis of Laribacter hongkongensis: virulence gene profiles, carbohydrate-active enzyme prediction, and antimicrobial resistance characterization.</title>
        <authorList>
            <person name="Yuan P."/>
            <person name="Zhan Y."/>
            <person name="Chen D."/>
        </authorList>
    </citation>
    <scope>NUCLEOTIDE SEQUENCE [LARGE SCALE GENOMIC DNA]</scope>
    <source>
        <strain evidence="8 9">W67</strain>
    </source>
</reference>
<evidence type="ECO:0000256" key="2">
    <source>
        <dbReference type="ARBA" id="ARBA00022515"/>
    </source>
</evidence>
<evidence type="ECO:0000256" key="5">
    <source>
        <dbReference type="ARBA" id="ARBA00022705"/>
    </source>
</evidence>
<keyword evidence="1" id="KW-0240">DNA-directed RNA polymerase</keyword>
<evidence type="ECO:0000256" key="4">
    <source>
        <dbReference type="ARBA" id="ARBA00022695"/>
    </source>
</evidence>
<keyword evidence="3" id="KW-0808">Transferase</keyword>
<name>A0ABD4SU89_9NEIS</name>
<dbReference type="GO" id="GO:0000428">
    <property type="term" value="C:DNA-directed RNA polymerase complex"/>
    <property type="evidence" value="ECO:0007669"/>
    <property type="project" value="UniProtKB-KW"/>
</dbReference>
<dbReference type="Pfam" id="PF23639">
    <property type="entry name" value="DUF7146"/>
    <property type="match status" value="1"/>
</dbReference>
<proteinExistence type="predicted"/>
<keyword evidence="5" id="KW-0235">DNA replication</keyword>
<keyword evidence="2" id="KW-0639">Primosome</keyword>
<feature type="domain" description="DNA primase/helicase Gp4 N-terminal Bacteriophage T7-like" evidence="7">
    <location>
        <begin position="42"/>
        <end position="79"/>
    </location>
</feature>
<dbReference type="Pfam" id="PF08273">
    <property type="entry name" value="Zn_Ribbon_Prim"/>
    <property type="match status" value="1"/>
</dbReference>
<dbReference type="Pfam" id="PF13362">
    <property type="entry name" value="Toprim_3"/>
    <property type="match status" value="1"/>
</dbReference>
<evidence type="ECO:0000313" key="8">
    <source>
        <dbReference type="EMBL" id="MCG9027370.1"/>
    </source>
</evidence>
<dbReference type="InterPro" id="IPR036977">
    <property type="entry name" value="DNA_primase_Znf_CHC2"/>
</dbReference>
<dbReference type="InterPro" id="IPR034154">
    <property type="entry name" value="TOPRIM_DnaG/twinkle"/>
</dbReference>
<accession>A0ABD4SU89</accession>
<gene>
    <name evidence="8" type="ORF">LH440_16005</name>
</gene>
<dbReference type="RefSeq" id="WP_239894654.1">
    <property type="nucleotide sequence ID" value="NZ_JAJAXM010000055.1"/>
</dbReference>
<organism evidence="8 9">
    <name type="scientific">Laribacter hongkongensis</name>
    <dbReference type="NCBI Taxonomy" id="168471"/>
    <lineage>
        <taxon>Bacteria</taxon>
        <taxon>Pseudomonadati</taxon>
        <taxon>Pseudomonadota</taxon>
        <taxon>Betaproteobacteria</taxon>
        <taxon>Neisseriales</taxon>
        <taxon>Aquaspirillaceae</taxon>
        <taxon>Laribacter</taxon>
    </lineage>
</organism>
<dbReference type="GO" id="GO:0006269">
    <property type="term" value="P:DNA replication, synthesis of primer"/>
    <property type="evidence" value="ECO:0007669"/>
    <property type="project" value="UniProtKB-KW"/>
</dbReference>
<dbReference type="AlphaFoldDB" id="A0ABD4SU89"/>
<protein>
    <submittedName>
        <fullName evidence="8">Toprim domain-containing protein</fullName>
    </submittedName>
</protein>
<keyword evidence="4" id="KW-0548">Nucleotidyltransferase</keyword>
<dbReference type="GO" id="GO:0016779">
    <property type="term" value="F:nucleotidyltransferase activity"/>
    <property type="evidence" value="ECO:0007669"/>
    <property type="project" value="UniProtKB-KW"/>
</dbReference>
<comment type="caution">
    <text evidence="8">The sequence shown here is derived from an EMBL/GenBank/DDBJ whole genome shotgun (WGS) entry which is preliminary data.</text>
</comment>
<dbReference type="InterPro" id="IPR013237">
    <property type="entry name" value="Phage_T7_Gp4_N"/>
</dbReference>
<dbReference type="SMART" id="SM00778">
    <property type="entry name" value="Prim_Zn_Ribbon"/>
    <property type="match status" value="1"/>
</dbReference>
<sequence length="344" mass="37381">MFTQTDRRERRTEFTARVKREATGSWPDVLQQLGIPAKVLTKRNKPCPACGGVDRFSFIDKGYGAFVCRGMDSQGGDGFALVRHYLGCDFMTAVKAVGEALGLLPMSGVCHAPLPPPQRLIGATAPPGQADRGGLLAMWDKARPLSLPRPAALYLTGRGLDVPVSLALRDTPLLPYWHERVMLGRWPAMLARVTADDGGFAGLHRTYLTHAGHKAAPRDADGRSLPCKKLATVREGVMRGAAVRLFAPQAGRLALAEGIETALAVHQQSGLPVWACVSAFGLEHAALPDDVQDVFIFADHDRSGTGQRAGERLERRLLREGRRVRLLVPSRPDSDWLDVFNGQG</sequence>
<dbReference type="InterPro" id="IPR006171">
    <property type="entry name" value="TOPRIM_dom"/>
</dbReference>
<dbReference type="EMBL" id="JAJAXM010000055">
    <property type="protein sequence ID" value="MCG9027370.1"/>
    <property type="molecule type" value="Genomic_DNA"/>
</dbReference>
<dbReference type="GO" id="GO:1990077">
    <property type="term" value="C:primosome complex"/>
    <property type="evidence" value="ECO:0007669"/>
    <property type="project" value="UniProtKB-KW"/>
</dbReference>
<dbReference type="InterPro" id="IPR055570">
    <property type="entry name" value="DUF7146"/>
</dbReference>
<dbReference type="CDD" id="cd01029">
    <property type="entry name" value="TOPRIM_primases"/>
    <property type="match status" value="1"/>
</dbReference>
<evidence type="ECO:0000256" key="3">
    <source>
        <dbReference type="ARBA" id="ARBA00022679"/>
    </source>
</evidence>
<evidence type="ECO:0000256" key="1">
    <source>
        <dbReference type="ARBA" id="ARBA00022478"/>
    </source>
</evidence>
<dbReference type="Proteomes" id="UP001200247">
    <property type="component" value="Unassembled WGS sequence"/>
</dbReference>
<dbReference type="SUPFAM" id="SSF57783">
    <property type="entry name" value="Zinc beta-ribbon"/>
    <property type="match status" value="1"/>
</dbReference>
<keyword evidence="6" id="KW-0804">Transcription</keyword>
<evidence type="ECO:0000313" key="9">
    <source>
        <dbReference type="Proteomes" id="UP001200247"/>
    </source>
</evidence>
<evidence type="ECO:0000259" key="7">
    <source>
        <dbReference type="SMART" id="SM00778"/>
    </source>
</evidence>